<comment type="caution">
    <text evidence="2">The sequence shown here is derived from an EMBL/GenBank/DDBJ whole genome shotgun (WGS) entry which is preliminary data.</text>
</comment>
<evidence type="ECO:0000313" key="3">
    <source>
        <dbReference type="Proteomes" id="UP000764110"/>
    </source>
</evidence>
<dbReference type="Gene3D" id="1.10.1520.10">
    <property type="entry name" value="Ribonuclease III domain"/>
    <property type="match status" value="1"/>
</dbReference>
<dbReference type="EMBL" id="JACEFI010000006">
    <property type="protein sequence ID" value="KAH0597676.1"/>
    <property type="molecule type" value="Genomic_DNA"/>
</dbReference>
<evidence type="ECO:0000259" key="1">
    <source>
        <dbReference type="PROSITE" id="PS50142"/>
    </source>
</evidence>
<accession>A0A9P8S7H9</accession>
<dbReference type="CDD" id="cd00593">
    <property type="entry name" value="RIBOc"/>
    <property type="match status" value="1"/>
</dbReference>
<gene>
    <name evidence="2" type="ORF">MHUMG1_04047</name>
</gene>
<keyword evidence="3" id="KW-1185">Reference proteome</keyword>
<dbReference type="AlphaFoldDB" id="A0A9P8S7H9"/>
<proteinExistence type="predicted"/>
<protein>
    <recommendedName>
        <fullName evidence="1">RNase III domain-containing protein</fullName>
    </recommendedName>
</protein>
<dbReference type="InterPro" id="IPR036389">
    <property type="entry name" value="RNase_III_sf"/>
</dbReference>
<evidence type="ECO:0000313" key="2">
    <source>
        <dbReference type="EMBL" id="KAH0597676.1"/>
    </source>
</evidence>
<organism evidence="2 3">
    <name type="scientific">Metarhizium humberi</name>
    <dbReference type="NCBI Taxonomy" id="2596975"/>
    <lineage>
        <taxon>Eukaryota</taxon>
        <taxon>Fungi</taxon>
        <taxon>Dikarya</taxon>
        <taxon>Ascomycota</taxon>
        <taxon>Pezizomycotina</taxon>
        <taxon>Sordariomycetes</taxon>
        <taxon>Hypocreomycetidae</taxon>
        <taxon>Hypocreales</taxon>
        <taxon>Clavicipitaceae</taxon>
        <taxon>Metarhizium</taxon>
    </lineage>
</organism>
<reference evidence="2 3" key="1">
    <citation type="submission" date="2020-07" db="EMBL/GenBank/DDBJ databases">
        <title>Metarhizium humberi genome.</title>
        <authorList>
            <person name="Lysoe E."/>
        </authorList>
    </citation>
    <scope>NUCLEOTIDE SEQUENCE [LARGE SCALE GENOMIC DNA]</scope>
    <source>
        <strain evidence="2 3">ESALQ1638</strain>
    </source>
</reference>
<dbReference type="Proteomes" id="UP000764110">
    <property type="component" value="Unassembled WGS sequence"/>
</dbReference>
<name>A0A9P8S7H9_9HYPO</name>
<dbReference type="PROSITE" id="PS50142">
    <property type="entry name" value="RNASE_3_2"/>
    <property type="match status" value="1"/>
</dbReference>
<dbReference type="InterPro" id="IPR000999">
    <property type="entry name" value="RNase_III_dom"/>
</dbReference>
<sequence>MFNLPNITAMDFNNRFGDRIKRCEEATGYVFVKKELCAEALNASADGTACYKDGHAMNQLPSCATAGTAKVARKVQFAIHRYHPRGSISNKSTKGVWDSMRKESLCNRNLAERGFSRQLDVVIIKNGGTVSVSEKMMATAVEAILGAVHLDGGLDALTTVMENLGIIDPLRESVTCNPPSPCGFLVYRSAAIY</sequence>
<dbReference type="GO" id="GO:0004525">
    <property type="term" value="F:ribonuclease III activity"/>
    <property type="evidence" value="ECO:0007669"/>
    <property type="project" value="InterPro"/>
</dbReference>
<feature type="domain" description="RNase III" evidence="1">
    <location>
        <begin position="91"/>
        <end position="153"/>
    </location>
</feature>
<dbReference type="SUPFAM" id="SSF69065">
    <property type="entry name" value="RNase III domain-like"/>
    <property type="match status" value="1"/>
</dbReference>
<dbReference type="GO" id="GO:0006396">
    <property type="term" value="P:RNA processing"/>
    <property type="evidence" value="ECO:0007669"/>
    <property type="project" value="InterPro"/>
</dbReference>